<keyword evidence="2" id="KW-1185">Reference proteome</keyword>
<dbReference type="InterPro" id="IPR051703">
    <property type="entry name" value="NF-kappa-B_Signaling_Reg"/>
</dbReference>
<comment type="caution">
    <text evidence="1">The sequence shown here is derived from an EMBL/GenBank/DDBJ whole genome shotgun (WGS) entry which is preliminary data.</text>
</comment>
<dbReference type="Gene3D" id="3.90.320.10">
    <property type="match status" value="1"/>
</dbReference>
<reference evidence="1 2" key="1">
    <citation type="submission" date="2022-05" db="EMBL/GenBank/DDBJ databases">
        <authorList>
            <consortium name="Genoscope - CEA"/>
            <person name="William W."/>
        </authorList>
    </citation>
    <scope>NUCLEOTIDE SEQUENCE [LARGE SCALE GENOMIC DNA]</scope>
</reference>
<name>A0ABN8QIR6_9CNID</name>
<evidence type="ECO:0000313" key="1">
    <source>
        <dbReference type="EMBL" id="CAH3163492.1"/>
    </source>
</evidence>
<dbReference type="PANTHER" id="PTHR46609">
    <property type="entry name" value="EXONUCLEASE, PHAGE-TYPE/RECB, C-TERMINAL DOMAIN-CONTAINING PROTEIN"/>
    <property type="match status" value="1"/>
</dbReference>
<dbReference type="Proteomes" id="UP001159405">
    <property type="component" value="Unassembled WGS sequence"/>
</dbReference>
<dbReference type="InterPro" id="IPR011604">
    <property type="entry name" value="PDDEXK-like_dom_sf"/>
</dbReference>
<accession>A0ABN8QIR6</accession>
<protein>
    <submittedName>
        <fullName evidence="1">Uncharacterized protein</fullName>
    </submittedName>
</protein>
<dbReference type="SUPFAM" id="SSF52980">
    <property type="entry name" value="Restriction endonuclease-like"/>
    <property type="match status" value="1"/>
</dbReference>
<sequence>MLLLLVLQSPSNDMFQEAYPAAPVIHVKNDSSTSVKTNFGEHQKGSPLSYLLPSIDSIGADETNIYSELPIQLPVLSDGWSEYVNGFHNLDLTFITLSLEDVSKLECDTREQFGSAKWKLERAKRITASQFGQAAVTEKFLKELFEGKTLETPAMKYGLTYQIRAAKPYLDSGNNTKLYKSGLVVNPAFCWLGASPDGRHFKIEDAMSTICGRK</sequence>
<proteinExistence type="predicted"/>
<dbReference type="EMBL" id="CALNXK010000126">
    <property type="protein sequence ID" value="CAH3163492.1"/>
    <property type="molecule type" value="Genomic_DNA"/>
</dbReference>
<evidence type="ECO:0000313" key="2">
    <source>
        <dbReference type="Proteomes" id="UP001159405"/>
    </source>
</evidence>
<organism evidence="1 2">
    <name type="scientific">Porites lobata</name>
    <dbReference type="NCBI Taxonomy" id="104759"/>
    <lineage>
        <taxon>Eukaryota</taxon>
        <taxon>Metazoa</taxon>
        <taxon>Cnidaria</taxon>
        <taxon>Anthozoa</taxon>
        <taxon>Hexacorallia</taxon>
        <taxon>Scleractinia</taxon>
        <taxon>Fungiina</taxon>
        <taxon>Poritidae</taxon>
        <taxon>Porites</taxon>
    </lineage>
</organism>
<gene>
    <name evidence="1" type="ORF">PLOB_00005846</name>
</gene>
<dbReference type="PANTHER" id="PTHR46609:SF8">
    <property type="entry name" value="YQAJ VIRAL RECOMBINASE DOMAIN-CONTAINING PROTEIN"/>
    <property type="match status" value="1"/>
</dbReference>
<dbReference type="InterPro" id="IPR011335">
    <property type="entry name" value="Restrct_endonuc-II-like"/>
</dbReference>